<dbReference type="Proteomes" id="UP000671828">
    <property type="component" value="Chromosome"/>
</dbReference>
<organism evidence="2 3">
    <name type="scientific">Saccharothrix algeriensis</name>
    <dbReference type="NCBI Taxonomy" id="173560"/>
    <lineage>
        <taxon>Bacteria</taxon>
        <taxon>Bacillati</taxon>
        <taxon>Actinomycetota</taxon>
        <taxon>Actinomycetes</taxon>
        <taxon>Pseudonocardiales</taxon>
        <taxon>Pseudonocardiaceae</taxon>
        <taxon>Saccharothrix</taxon>
    </lineage>
</organism>
<evidence type="ECO:0000313" key="3">
    <source>
        <dbReference type="Proteomes" id="UP000671828"/>
    </source>
</evidence>
<feature type="region of interest" description="Disordered" evidence="1">
    <location>
        <begin position="1"/>
        <end position="66"/>
    </location>
</feature>
<name>A0A8T8I2J2_9PSEU</name>
<dbReference type="EMBL" id="CP072788">
    <property type="protein sequence ID" value="QTR04976.1"/>
    <property type="molecule type" value="Genomic_DNA"/>
</dbReference>
<dbReference type="AlphaFoldDB" id="A0A8T8I2J2"/>
<accession>A0A8T8I2J2</accession>
<gene>
    <name evidence="2" type="ORF">J7S33_09675</name>
</gene>
<reference evidence="2" key="1">
    <citation type="submission" date="2021-04" db="EMBL/GenBank/DDBJ databases">
        <title>Saccharothrix algeriensis WGS.</title>
        <authorList>
            <person name="Stuskova K."/>
            <person name="Hakalova E."/>
            <person name="Tebbal A.B."/>
            <person name="Eichmeier A."/>
        </authorList>
    </citation>
    <scope>NUCLEOTIDE SEQUENCE</scope>
    <source>
        <strain evidence="2">NRRL B-24137</strain>
    </source>
</reference>
<proteinExistence type="predicted"/>
<protein>
    <submittedName>
        <fullName evidence="2">Replication initiator protein</fullName>
    </submittedName>
</protein>
<feature type="non-terminal residue" evidence="2">
    <location>
        <position position="106"/>
    </location>
</feature>
<evidence type="ECO:0000313" key="2">
    <source>
        <dbReference type="EMBL" id="QTR04976.1"/>
    </source>
</evidence>
<sequence length="106" mass="11920">MDEGDEVGAEEVREEVAGVDAELRQSGVRGKLPSLEPRSRAARKRSTRRRQDAPNLPRRPVTKRTVGRVFGGKYQPSTFLTLTLDSYGKVRSDGTPVDPTTYNYRR</sequence>
<evidence type="ECO:0000256" key="1">
    <source>
        <dbReference type="SAM" id="MobiDB-lite"/>
    </source>
</evidence>